<evidence type="ECO:0000313" key="4">
    <source>
        <dbReference type="Proteomes" id="UP000596742"/>
    </source>
</evidence>
<dbReference type="AlphaFoldDB" id="A0A8B6EZS2"/>
<dbReference type="SMART" id="SM00225">
    <property type="entry name" value="BTB"/>
    <property type="match status" value="1"/>
</dbReference>
<dbReference type="OrthoDB" id="2414723at2759"/>
<evidence type="ECO:0000313" key="3">
    <source>
        <dbReference type="EMBL" id="VDI40803.1"/>
    </source>
</evidence>
<accession>A0A8B6EZS2</accession>
<dbReference type="SUPFAM" id="SSF54695">
    <property type="entry name" value="POZ domain"/>
    <property type="match status" value="1"/>
</dbReference>
<comment type="caution">
    <text evidence="3">The sequence shown here is derived from an EMBL/GenBank/DDBJ whole genome shotgun (WGS) entry which is preliminary data.</text>
</comment>
<name>A0A8B6EZS2_MYTGA</name>
<dbReference type="InterPro" id="IPR003131">
    <property type="entry name" value="T1-type_BTB"/>
</dbReference>
<dbReference type="GO" id="GO:0051260">
    <property type="term" value="P:protein homooligomerization"/>
    <property type="evidence" value="ECO:0007669"/>
    <property type="project" value="InterPro"/>
</dbReference>
<dbReference type="PANTHER" id="PTHR11145:SF8">
    <property type="entry name" value="RE57120P"/>
    <property type="match status" value="1"/>
</dbReference>
<dbReference type="PROSITE" id="PS50097">
    <property type="entry name" value="BTB"/>
    <property type="match status" value="1"/>
</dbReference>
<dbReference type="Proteomes" id="UP000596742">
    <property type="component" value="Unassembled WGS sequence"/>
</dbReference>
<dbReference type="InterPro" id="IPR000210">
    <property type="entry name" value="BTB/POZ_dom"/>
</dbReference>
<keyword evidence="4" id="KW-1185">Reference proteome</keyword>
<reference evidence="3" key="1">
    <citation type="submission" date="2018-11" db="EMBL/GenBank/DDBJ databases">
        <authorList>
            <person name="Alioto T."/>
            <person name="Alioto T."/>
        </authorList>
    </citation>
    <scope>NUCLEOTIDE SEQUENCE</scope>
</reference>
<feature type="coiled-coil region" evidence="1">
    <location>
        <begin position="164"/>
        <end position="241"/>
    </location>
</feature>
<dbReference type="InterPro" id="IPR045068">
    <property type="entry name" value="BACURD1-3"/>
</dbReference>
<feature type="domain" description="BTB" evidence="2">
    <location>
        <begin position="247"/>
        <end position="316"/>
    </location>
</feature>
<sequence>MSNSQFNRGFHWQQGPPPYFPYNRIMNQQMMNHRYMQSTRGLFRAPHPQWNNYYNRRGQGCSYRGHHHHRHRLQLNDYDDYVCFICKDHLQNCEDQGVHLCDGGDSSHDDSDLKKEVLNFTVEKESINARLEKLVSEIKDCLHTKYESVTESLEAHVSNRINEIDSINKEVVDEREHLQNLKKELELRGRELEKKEKDLIAREKSFDKHQEKCKRELLKEKEEIVRQWQQLRDEITRMEELHKVQKGRIKLDVGGTIYTTSELTLTRDSESMLAAMFSGRHNIKPEEDGTIFIDRDGTHFRYILNYLRDGGIATDALPRSRQVLRELRNEAIYFQLHSLAQQIEKLLK</sequence>
<evidence type="ECO:0000256" key="1">
    <source>
        <dbReference type="SAM" id="Coils"/>
    </source>
</evidence>
<dbReference type="PANTHER" id="PTHR11145">
    <property type="entry name" value="BTB/POZ DOMAIN-CONTAINING ADAPTER FOR CUL3-MEDIATED RHOA DEGRADATION PROTEIN FAMILY MEMBER"/>
    <property type="match status" value="1"/>
</dbReference>
<gene>
    <name evidence="3" type="ORF">MGAL_10B049224</name>
</gene>
<protein>
    <recommendedName>
        <fullName evidence="2">BTB domain-containing protein</fullName>
    </recommendedName>
</protein>
<dbReference type="InterPro" id="IPR011333">
    <property type="entry name" value="SKP1/BTB/POZ_sf"/>
</dbReference>
<organism evidence="3 4">
    <name type="scientific">Mytilus galloprovincialis</name>
    <name type="common">Mediterranean mussel</name>
    <dbReference type="NCBI Taxonomy" id="29158"/>
    <lineage>
        <taxon>Eukaryota</taxon>
        <taxon>Metazoa</taxon>
        <taxon>Spiralia</taxon>
        <taxon>Lophotrochozoa</taxon>
        <taxon>Mollusca</taxon>
        <taxon>Bivalvia</taxon>
        <taxon>Autobranchia</taxon>
        <taxon>Pteriomorphia</taxon>
        <taxon>Mytilida</taxon>
        <taxon>Mytiloidea</taxon>
        <taxon>Mytilidae</taxon>
        <taxon>Mytilinae</taxon>
        <taxon>Mytilus</taxon>
    </lineage>
</organism>
<dbReference type="Gene3D" id="3.30.710.10">
    <property type="entry name" value="Potassium Channel Kv1.1, Chain A"/>
    <property type="match status" value="1"/>
</dbReference>
<evidence type="ECO:0000259" key="2">
    <source>
        <dbReference type="PROSITE" id="PS50097"/>
    </source>
</evidence>
<dbReference type="EMBL" id="UYJE01005827">
    <property type="protein sequence ID" value="VDI40803.1"/>
    <property type="molecule type" value="Genomic_DNA"/>
</dbReference>
<dbReference type="Pfam" id="PF02214">
    <property type="entry name" value="BTB_2"/>
    <property type="match status" value="1"/>
</dbReference>
<keyword evidence="1" id="KW-0175">Coiled coil</keyword>
<proteinExistence type="predicted"/>